<dbReference type="WBParaSite" id="Minc3s05318g38010">
    <property type="protein sequence ID" value="Minc3s05318g38010"/>
    <property type="gene ID" value="Minc3s05318g38010"/>
</dbReference>
<dbReference type="Pfam" id="PF25492">
    <property type="entry name" value="DUF7911"/>
    <property type="match status" value="1"/>
</dbReference>
<reference evidence="4" key="1">
    <citation type="submission" date="2022-11" db="UniProtKB">
        <authorList>
            <consortium name="WormBaseParasite"/>
        </authorList>
    </citation>
    <scope>IDENTIFICATION</scope>
</reference>
<dbReference type="Proteomes" id="UP000887563">
    <property type="component" value="Unplaced"/>
</dbReference>
<evidence type="ECO:0000313" key="4">
    <source>
        <dbReference type="WBParaSite" id="Minc3s05318g38010"/>
    </source>
</evidence>
<protein>
    <submittedName>
        <fullName evidence="4">Uncharacterized protein</fullName>
    </submittedName>
</protein>
<sequence length="621" mass="71618">MLYSSRLFPIIMLIANIALLLPPSALSSSSSLFCPEMECPSQIFKEKEKKITSKFEQLSTSNNKNKKKKLENLFHFIALTQDCQLIISRPDQLSKLSSLKINHRFNECSSNKVKLVWHFASTTPSLLLFQKRSENELCVLPVETPNSLNIQGNELFCYSIRSSLIHHAKCSRLNGIKIEIEELFSDELYSDLFYLMEYSSSNNYLLHQLRLSLNGQLRITGEHFPVASHIKFNNLSPDFLLSNDPQTKRLFIVPQKLNVNSMVEWTCPFDLLYRQEKAEFKRFQILPNRRSSSSLQKQWKISGFSVDRNLIAFTVSNFSSSYYTKIPSTELFLAKIPSDNSKTVSIAETHCALNLMPFDINFMIISEKTLAELTTRGPLPQMDETLIEKVNRNKYRHATKLDERLNQRKQQKTTTKTFIAITKFLNKITTNPTIASTTFQTTIEKQSKTTTKTPNIEKQTPTNFGVKTTQQTSKQTTKPEQNKNIEIKTTKQTTTETPEQTQQTKTNFKSETENSGSSIHSIPIRVKPESIIEEEGEQLGDYIYVEDPLMEELPLDEENDLQNDEEEHNLVPLPGEEVEEENEEKEIQNQTESQSLNSAIFRKEIERWILIVFTLLIMLRY</sequence>
<accession>A0A914NC72</accession>
<evidence type="ECO:0000313" key="3">
    <source>
        <dbReference type="Proteomes" id="UP000887563"/>
    </source>
</evidence>
<organism evidence="3 4">
    <name type="scientific">Meloidogyne incognita</name>
    <name type="common">Southern root-knot nematode worm</name>
    <name type="synonym">Oxyuris incognita</name>
    <dbReference type="NCBI Taxonomy" id="6306"/>
    <lineage>
        <taxon>Eukaryota</taxon>
        <taxon>Metazoa</taxon>
        <taxon>Ecdysozoa</taxon>
        <taxon>Nematoda</taxon>
        <taxon>Chromadorea</taxon>
        <taxon>Rhabditida</taxon>
        <taxon>Tylenchina</taxon>
        <taxon>Tylenchomorpha</taxon>
        <taxon>Tylenchoidea</taxon>
        <taxon>Meloidogynidae</taxon>
        <taxon>Meloidogyninae</taxon>
        <taxon>Meloidogyne</taxon>
        <taxon>Meloidogyne incognita group</taxon>
    </lineage>
</organism>
<evidence type="ECO:0000256" key="1">
    <source>
        <dbReference type="SAM" id="MobiDB-lite"/>
    </source>
</evidence>
<feature type="compositionally biased region" description="Low complexity" evidence="1">
    <location>
        <begin position="467"/>
        <end position="479"/>
    </location>
</feature>
<evidence type="ECO:0000256" key="2">
    <source>
        <dbReference type="SAM" id="SignalP"/>
    </source>
</evidence>
<feature type="compositionally biased region" description="Polar residues" evidence="1">
    <location>
        <begin position="446"/>
        <end position="466"/>
    </location>
</feature>
<dbReference type="InterPro" id="IPR057233">
    <property type="entry name" value="DUF7911"/>
</dbReference>
<keyword evidence="2" id="KW-0732">Signal</keyword>
<keyword evidence="3" id="KW-1185">Reference proteome</keyword>
<feature type="region of interest" description="Disordered" evidence="1">
    <location>
        <begin position="446"/>
        <end position="520"/>
    </location>
</feature>
<feature type="compositionally biased region" description="Basic and acidic residues" evidence="1">
    <location>
        <begin position="480"/>
        <end position="489"/>
    </location>
</feature>
<name>A0A914NC72_MELIC</name>
<dbReference type="AlphaFoldDB" id="A0A914NC72"/>
<feature type="signal peptide" evidence="2">
    <location>
        <begin position="1"/>
        <end position="27"/>
    </location>
</feature>
<feature type="compositionally biased region" description="Low complexity" evidence="1">
    <location>
        <begin position="490"/>
        <end position="507"/>
    </location>
</feature>
<feature type="chain" id="PRO_5037596289" evidence="2">
    <location>
        <begin position="28"/>
        <end position="621"/>
    </location>
</feature>
<proteinExistence type="predicted"/>